<feature type="domain" description="FAD/NAD(P)-binding" evidence="1">
    <location>
        <begin position="2"/>
        <end position="52"/>
    </location>
</feature>
<organism evidence="2 3">
    <name type="scientific">Heliobacterium chlorum</name>
    <dbReference type="NCBI Taxonomy" id="2698"/>
    <lineage>
        <taxon>Bacteria</taxon>
        <taxon>Bacillati</taxon>
        <taxon>Bacillota</taxon>
        <taxon>Clostridia</taxon>
        <taxon>Eubacteriales</taxon>
        <taxon>Heliobacteriaceae</taxon>
        <taxon>Heliobacterium</taxon>
    </lineage>
</organism>
<dbReference type="Pfam" id="PF07992">
    <property type="entry name" value="Pyr_redox_2"/>
    <property type="match status" value="1"/>
</dbReference>
<name>A0ABR7T161_HELCL</name>
<dbReference type="SUPFAM" id="SSF51905">
    <property type="entry name" value="FAD/NAD(P)-binding domain"/>
    <property type="match status" value="1"/>
</dbReference>
<evidence type="ECO:0000313" key="2">
    <source>
        <dbReference type="EMBL" id="MBC9783579.1"/>
    </source>
</evidence>
<dbReference type="EMBL" id="JACVHF010000002">
    <property type="protein sequence ID" value="MBC9783579.1"/>
    <property type="molecule type" value="Genomic_DNA"/>
</dbReference>
<comment type="caution">
    <text evidence="2">The sequence shown here is derived from an EMBL/GenBank/DDBJ whole genome shotgun (WGS) entry which is preliminary data.</text>
</comment>
<accession>A0ABR7T161</accession>
<dbReference type="Proteomes" id="UP000617402">
    <property type="component" value="Unassembled WGS sequence"/>
</dbReference>
<evidence type="ECO:0000313" key="3">
    <source>
        <dbReference type="Proteomes" id="UP000617402"/>
    </source>
</evidence>
<keyword evidence="3" id="KW-1185">Reference proteome</keyword>
<protein>
    <recommendedName>
        <fullName evidence="1">FAD/NAD(P)-binding domain-containing protein</fullName>
    </recommendedName>
</protein>
<dbReference type="InterPro" id="IPR036188">
    <property type="entry name" value="FAD/NAD-bd_sf"/>
</dbReference>
<sequence length="54" mass="5773">MSILIIGNSAAGVAAAEAVRQMDPLVEVTMVSDEPYSSYSRCVIREVISGKKKT</sequence>
<reference evidence="2 3" key="1">
    <citation type="submission" date="2020-07" db="EMBL/GenBank/DDBJ databases">
        <title>Draft whole-genome sequence of Heliobacterium chlorum DSM 3682, type strain.</title>
        <authorList>
            <person name="Kyndt J.A."/>
            <person name="Meyer T.E."/>
            <person name="Imhoff J.F."/>
        </authorList>
    </citation>
    <scope>NUCLEOTIDE SEQUENCE [LARGE SCALE GENOMIC DNA]</scope>
    <source>
        <strain evidence="2 3">DSM 3682</strain>
    </source>
</reference>
<dbReference type="InterPro" id="IPR023753">
    <property type="entry name" value="FAD/NAD-binding_dom"/>
</dbReference>
<gene>
    <name evidence="2" type="ORF">H1S01_03505</name>
</gene>
<dbReference type="Gene3D" id="3.50.50.60">
    <property type="entry name" value="FAD/NAD(P)-binding domain"/>
    <property type="match status" value="1"/>
</dbReference>
<evidence type="ECO:0000259" key="1">
    <source>
        <dbReference type="Pfam" id="PF07992"/>
    </source>
</evidence>
<dbReference type="RefSeq" id="WP_188038731.1">
    <property type="nucleotide sequence ID" value="NZ_JACVHF010000002.1"/>
</dbReference>
<proteinExistence type="predicted"/>